<organism evidence="4 5">
    <name type="scientific">Aromia moschata</name>
    <dbReference type="NCBI Taxonomy" id="1265417"/>
    <lineage>
        <taxon>Eukaryota</taxon>
        <taxon>Metazoa</taxon>
        <taxon>Ecdysozoa</taxon>
        <taxon>Arthropoda</taxon>
        <taxon>Hexapoda</taxon>
        <taxon>Insecta</taxon>
        <taxon>Pterygota</taxon>
        <taxon>Neoptera</taxon>
        <taxon>Endopterygota</taxon>
        <taxon>Coleoptera</taxon>
        <taxon>Polyphaga</taxon>
        <taxon>Cucujiformia</taxon>
        <taxon>Chrysomeloidea</taxon>
        <taxon>Cerambycidae</taxon>
        <taxon>Cerambycinae</taxon>
        <taxon>Callichromatini</taxon>
        <taxon>Aromia</taxon>
    </lineage>
</organism>
<sequence length="192" mass="21803">MALLSRLGDERVAEQASEPDSLLTVLATSGNHGKRSFVSVILAYANETDVDRKASKTVNVVFENLLGCDARLVSYRLDNVNTNPYMVWESLGRPVFPSEEERRKMRDVEEPQRLMVPTDVNSSVLGVPLKLKIPSIHLIQICCKPDKRPGKKFTLCLRTYEVEIQSQCSSRRHFERINPTDTIFMSFHHVGK</sequence>
<dbReference type="Pfam" id="PF01229">
    <property type="entry name" value="Glyco_hydro_39"/>
    <property type="match status" value="1"/>
</dbReference>
<dbReference type="EMBL" id="JAPWTK010000182">
    <property type="protein sequence ID" value="KAJ8946571.1"/>
    <property type="molecule type" value="Genomic_DNA"/>
</dbReference>
<dbReference type="InterPro" id="IPR051923">
    <property type="entry name" value="Glycosyl_Hydrolase_39"/>
</dbReference>
<feature type="domain" description="Glycosyl hydrolases family 39 N-terminal catalytic" evidence="3">
    <location>
        <begin position="1"/>
        <end position="114"/>
    </location>
</feature>
<protein>
    <recommendedName>
        <fullName evidence="3">Glycosyl hydrolases family 39 N-terminal catalytic domain-containing protein</fullName>
    </recommendedName>
</protein>
<gene>
    <name evidence="4" type="ORF">NQ318_008301</name>
</gene>
<dbReference type="Gene3D" id="2.60.40.1500">
    <property type="entry name" value="Glycosyl hydrolase domain, family 39"/>
    <property type="match status" value="1"/>
</dbReference>
<dbReference type="SUPFAM" id="SSF51011">
    <property type="entry name" value="Glycosyl hydrolase domain"/>
    <property type="match status" value="1"/>
</dbReference>
<evidence type="ECO:0000256" key="2">
    <source>
        <dbReference type="ARBA" id="ARBA00023295"/>
    </source>
</evidence>
<evidence type="ECO:0000313" key="4">
    <source>
        <dbReference type="EMBL" id="KAJ8946571.1"/>
    </source>
</evidence>
<proteinExistence type="predicted"/>
<dbReference type="PANTHER" id="PTHR12631:SF8">
    <property type="entry name" value="ALPHA-L-IDURONIDASE"/>
    <property type="match status" value="1"/>
</dbReference>
<keyword evidence="1" id="KW-0378">Hydrolase</keyword>
<dbReference type="InterPro" id="IPR049166">
    <property type="entry name" value="GH39_cat"/>
</dbReference>
<dbReference type="PANTHER" id="PTHR12631">
    <property type="entry name" value="ALPHA-L-IDURONIDASE"/>
    <property type="match status" value="1"/>
</dbReference>
<dbReference type="Proteomes" id="UP001162162">
    <property type="component" value="Unassembled WGS sequence"/>
</dbReference>
<reference evidence="4" key="1">
    <citation type="journal article" date="2023" name="Insect Mol. Biol.">
        <title>Genome sequencing provides insights into the evolution of gene families encoding plant cell wall-degrading enzymes in longhorned beetles.</title>
        <authorList>
            <person name="Shin N.R."/>
            <person name="Okamura Y."/>
            <person name="Kirsch R."/>
            <person name="Pauchet Y."/>
        </authorList>
    </citation>
    <scope>NUCLEOTIDE SEQUENCE</scope>
    <source>
        <strain evidence="4">AMC_N1</strain>
    </source>
</reference>
<evidence type="ECO:0000313" key="5">
    <source>
        <dbReference type="Proteomes" id="UP001162162"/>
    </source>
</evidence>
<keyword evidence="5" id="KW-1185">Reference proteome</keyword>
<keyword evidence="2" id="KW-0326">Glycosidase</keyword>
<comment type="caution">
    <text evidence="4">The sequence shown here is derived from an EMBL/GenBank/DDBJ whole genome shotgun (WGS) entry which is preliminary data.</text>
</comment>
<name>A0AAV8Y586_9CUCU</name>
<feature type="non-terminal residue" evidence="4">
    <location>
        <position position="192"/>
    </location>
</feature>
<dbReference type="AlphaFoldDB" id="A0AAV8Y586"/>
<evidence type="ECO:0000256" key="1">
    <source>
        <dbReference type="ARBA" id="ARBA00022801"/>
    </source>
</evidence>
<evidence type="ECO:0000259" key="3">
    <source>
        <dbReference type="Pfam" id="PF01229"/>
    </source>
</evidence>
<accession>A0AAV8Y586</accession>
<dbReference type="GO" id="GO:0003940">
    <property type="term" value="F:L-iduronidase activity"/>
    <property type="evidence" value="ECO:0007669"/>
    <property type="project" value="TreeGrafter"/>
</dbReference>